<dbReference type="Proteomes" id="UP000178925">
    <property type="component" value="Unassembled WGS sequence"/>
</dbReference>
<evidence type="ECO:0000313" key="2">
    <source>
        <dbReference type="EMBL" id="OGF26491.1"/>
    </source>
</evidence>
<keyword evidence="1" id="KW-0812">Transmembrane</keyword>
<keyword evidence="1" id="KW-1133">Transmembrane helix</keyword>
<comment type="caution">
    <text evidence="2">The sequence shown here is derived from an EMBL/GenBank/DDBJ whole genome shotgun (WGS) entry which is preliminary data.</text>
</comment>
<protein>
    <submittedName>
        <fullName evidence="2">Uncharacterized protein</fullName>
    </submittedName>
</protein>
<dbReference type="EMBL" id="MFGC01000047">
    <property type="protein sequence ID" value="OGF26491.1"/>
    <property type="molecule type" value="Genomic_DNA"/>
</dbReference>
<dbReference type="STRING" id="1797995.A2242_04250"/>
<organism evidence="2 3">
    <name type="scientific">Candidatus Falkowbacteria bacterium RIFOXYA2_FULL_47_9</name>
    <dbReference type="NCBI Taxonomy" id="1797995"/>
    <lineage>
        <taxon>Bacteria</taxon>
        <taxon>Candidatus Falkowiibacteriota</taxon>
    </lineage>
</organism>
<proteinExistence type="predicted"/>
<evidence type="ECO:0000256" key="1">
    <source>
        <dbReference type="SAM" id="Phobius"/>
    </source>
</evidence>
<feature type="transmembrane region" description="Helical" evidence="1">
    <location>
        <begin position="12"/>
        <end position="31"/>
    </location>
</feature>
<sequence length="193" mass="21366">MSQIFKENPGLVVSVGLIIVVCVCVLFFQFLQQTSGSKHKTQKKKRSFTQKIVVFVVREYTGLQETLTDSLDCFAREVLKKGLEAAAKKGLGRLTPSDYRVFSDIKRALPQNAPVCVELDIKDGKLTVRCVKREFGCTLPLDGLNKEPTEFIISGTTRRELEKLNCESIIAMLITAIKGPRVDGVVSGKSGKK</sequence>
<name>A0A1F5SJN5_9BACT</name>
<gene>
    <name evidence="2" type="ORF">A2242_04250</name>
</gene>
<keyword evidence="1" id="KW-0472">Membrane</keyword>
<dbReference type="AlphaFoldDB" id="A0A1F5SJN5"/>
<reference evidence="2 3" key="1">
    <citation type="journal article" date="2016" name="Nat. Commun.">
        <title>Thousands of microbial genomes shed light on interconnected biogeochemical processes in an aquifer system.</title>
        <authorList>
            <person name="Anantharaman K."/>
            <person name="Brown C.T."/>
            <person name="Hug L.A."/>
            <person name="Sharon I."/>
            <person name="Castelle C.J."/>
            <person name="Probst A.J."/>
            <person name="Thomas B.C."/>
            <person name="Singh A."/>
            <person name="Wilkins M.J."/>
            <person name="Karaoz U."/>
            <person name="Brodie E.L."/>
            <person name="Williams K.H."/>
            <person name="Hubbard S.S."/>
            <person name="Banfield J.F."/>
        </authorList>
    </citation>
    <scope>NUCLEOTIDE SEQUENCE [LARGE SCALE GENOMIC DNA]</scope>
</reference>
<accession>A0A1F5SJN5</accession>
<evidence type="ECO:0000313" key="3">
    <source>
        <dbReference type="Proteomes" id="UP000178925"/>
    </source>
</evidence>